<reference evidence="1 2" key="1">
    <citation type="journal article" date="2015" name="Genome Announc.">
        <title>Complete Genome Sequencing of Stenotrophomonas acidaminiphila ZAC14D2_NAIMI4_2, a Multidrug-Resistant Strain Isolated from Sediments of a Polluted River in Mexico, Uncovers New Antibiotic Resistance Genes and a Novel Class-II Lasso Peptide Biosynthesis Gene Cluster.</title>
        <authorList>
            <person name="Vinuesa P."/>
            <person name="Ochoa-Sanchez L.E."/>
        </authorList>
    </citation>
    <scope>NUCLEOTIDE SEQUENCE [LARGE SCALE GENOMIC DNA]</scope>
    <source>
        <strain evidence="1 2">ZAC14D2_NAIMI4_2</strain>
    </source>
</reference>
<evidence type="ECO:0000313" key="2">
    <source>
        <dbReference type="Proteomes" id="UP000061010"/>
    </source>
</evidence>
<organism evidence="1 2">
    <name type="scientific">Stenotrophomonas acidaminiphila</name>
    <dbReference type="NCBI Taxonomy" id="128780"/>
    <lineage>
        <taxon>Bacteria</taxon>
        <taxon>Pseudomonadati</taxon>
        <taxon>Pseudomonadota</taxon>
        <taxon>Gammaproteobacteria</taxon>
        <taxon>Lysobacterales</taxon>
        <taxon>Lysobacteraceae</taxon>
        <taxon>Stenotrophomonas</taxon>
    </lineage>
</organism>
<evidence type="ECO:0000313" key="1">
    <source>
        <dbReference type="EMBL" id="ALJ29839.1"/>
    </source>
</evidence>
<name>A0A0S1B491_9GAMM</name>
<dbReference type="PATRIC" id="fig|128780.6.peg.3546"/>
<dbReference type="KEGG" id="sacz:AOT14_35030"/>
<dbReference type="PANTHER" id="PTHR14136:SF17">
    <property type="entry name" value="BTB_POZ DOMAIN-CONTAINING PROTEIN KCTD9"/>
    <property type="match status" value="1"/>
</dbReference>
<dbReference type="InterPro" id="IPR051082">
    <property type="entry name" value="Pentapeptide-BTB/POZ_domain"/>
</dbReference>
<dbReference type="Gene3D" id="2.160.20.80">
    <property type="entry name" value="E3 ubiquitin-protein ligase SopA"/>
    <property type="match status" value="1"/>
</dbReference>
<accession>A0A0S1B491</accession>
<proteinExistence type="predicted"/>
<sequence>MNTGAVAAPAIVSNERIGRERFTGATVANTHFRNCDFSGADLTGTTFVNCVFYDADTQAGCRFNGAQLKEARFHQCDLSMCGFAFAKALGLEIVECRAQGADFSNASFMNQITARSWFCSAVIRQSNLAYAGFSGVTLEKCELPDNRWTGASVAGASFSGSDMSGGDFSSLDWRSANFTHCDLSGSELGDLDLRVVDLEGVRLDALQVAQLMLQLGITVGPVKG</sequence>
<dbReference type="NCBIfam" id="NF033086">
    <property type="entry name" value="penta_rpt_Qnr"/>
    <property type="match status" value="1"/>
</dbReference>
<dbReference type="OrthoDB" id="156143at2"/>
<dbReference type="AlphaFoldDB" id="A0A0S1B491"/>
<dbReference type="EMBL" id="CP012900">
    <property type="protein sequence ID" value="ALJ29839.1"/>
    <property type="molecule type" value="Genomic_DNA"/>
</dbReference>
<protein>
    <submittedName>
        <fullName evidence="1">Fluoroquinolone resistance protein</fullName>
    </submittedName>
</protein>
<dbReference type="InterPro" id="IPR001646">
    <property type="entry name" value="5peptide_repeat"/>
</dbReference>
<dbReference type="SUPFAM" id="SSF141571">
    <property type="entry name" value="Pentapeptide repeat-like"/>
    <property type="match status" value="1"/>
</dbReference>
<dbReference type="PANTHER" id="PTHR14136">
    <property type="entry name" value="BTB_POZ DOMAIN-CONTAINING PROTEIN KCTD9"/>
    <property type="match status" value="1"/>
</dbReference>
<dbReference type="Proteomes" id="UP000061010">
    <property type="component" value="Chromosome"/>
</dbReference>
<keyword evidence="2" id="KW-1185">Reference proteome</keyword>
<dbReference type="Pfam" id="PF00805">
    <property type="entry name" value="Pentapeptide"/>
    <property type="match status" value="3"/>
</dbReference>
<gene>
    <name evidence="1" type="primary">qnrB</name>
    <name evidence="1" type="ORF">AOT14_35030</name>
</gene>